<sequence length="263" mass="29262">MIARAQQRRTVAAMVEQSGHLADFLDLLRPDDLGRRTIRPGWDVATMAAYPVVMQAAALQALDRPTAARPSRLADFFSGLRPWLHRQQDLAGELARHDTLDGLRTRYRQDLVELADRLEQEDVPPAVETDQHPLKFLDLVRVLSVQLVVHCDDLVESLPDRGPMRWSRSCRADAVRALTDVLATRHPGQSIEVRVPPFAAVQCGTGTEDPRHTRGTPPTVVECDPLVLVRLCVGRIEYAEATRTGAVRASGSRSDLSSWLPLF</sequence>
<dbReference type="AlphaFoldDB" id="A0A255H1G7"/>
<name>A0A255H1G7_9ACTN</name>
<dbReference type="Proteomes" id="UP000216311">
    <property type="component" value="Unassembled WGS sequence"/>
</dbReference>
<gene>
    <name evidence="3" type="ORF">CGZ93_10245</name>
</gene>
<evidence type="ECO:0000259" key="1">
    <source>
        <dbReference type="Pfam" id="PF11716"/>
    </source>
</evidence>
<feature type="domain" description="Bacterial SCP orthologue" evidence="2">
    <location>
        <begin position="168"/>
        <end position="262"/>
    </location>
</feature>
<protein>
    <recommendedName>
        <fullName evidence="5">Maleylpyruvate isomerase family mycothiol-dependent enzyme</fullName>
    </recommendedName>
</protein>
<dbReference type="InterPro" id="IPR024344">
    <property type="entry name" value="MDMPI_metal-binding"/>
</dbReference>
<evidence type="ECO:0008006" key="5">
    <source>
        <dbReference type="Google" id="ProtNLM"/>
    </source>
</evidence>
<organism evidence="3 4">
    <name type="scientific">Enemella dayhoffiae</name>
    <dbReference type="NCBI Taxonomy" id="2016507"/>
    <lineage>
        <taxon>Bacteria</taxon>
        <taxon>Bacillati</taxon>
        <taxon>Actinomycetota</taxon>
        <taxon>Actinomycetes</taxon>
        <taxon>Propionibacteriales</taxon>
        <taxon>Propionibacteriaceae</taxon>
        <taxon>Enemella</taxon>
    </lineage>
</organism>
<dbReference type="InterPro" id="IPR041629">
    <property type="entry name" value="SCP_3"/>
</dbReference>
<dbReference type="SUPFAM" id="SSF109854">
    <property type="entry name" value="DinB/YfiT-like putative metalloenzymes"/>
    <property type="match status" value="1"/>
</dbReference>
<evidence type="ECO:0000313" key="4">
    <source>
        <dbReference type="Proteomes" id="UP000216311"/>
    </source>
</evidence>
<reference evidence="3 4" key="1">
    <citation type="submission" date="2017-07" db="EMBL/GenBank/DDBJ databases">
        <title>Draft whole genome sequences of clinical Proprionibacteriaceae strains.</title>
        <authorList>
            <person name="Bernier A.-M."/>
            <person name="Bernard K."/>
            <person name="Domingo M.-C."/>
        </authorList>
    </citation>
    <scope>NUCLEOTIDE SEQUENCE [LARGE SCALE GENOMIC DNA]</scope>
    <source>
        <strain evidence="3 4">NML 130396</strain>
    </source>
</reference>
<feature type="domain" description="Mycothiol-dependent maleylpyruvate isomerase metal-binding" evidence="1">
    <location>
        <begin position="20"/>
        <end position="154"/>
    </location>
</feature>
<proteinExistence type="predicted"/>
<keyword evidence="4" id="KW-1185">Reference proteome</keyword>
<dbReference type="GO" id="GO:0046872">
    <property type="term" value="F:metal ion binding"/>
    <property type="evidence" value="ECO:0007669"/>
    <property type="project" value="InterPro"/>
</dbReference>
<dbReference type="Pfam" id="PF11716">
    <property type="entry name" value="MDMPI_N"/>
    <property type="match status" value="1"/>
</dbReference>
<dbReference type="EMBL" id="NMVQ01000014">
    <property type="protein sequence ID" value="OYO21511.1"/>
    <property type="molecule type" value="Genomic_DNA"/>
</dbReference>
<evidence type="ECO:0000313" key="3">
    <source>
        <dbReference type="EMBL" id="OYO21511.1"/>
    </source>
</evidence>
<dbReference type="Pfam" id="PF17844">
    <property type="entry name" value="SCP_3"/>
    <property type="match status" value="1"/>
</dbReference>
<dbReference type="InterPro" id="IPR034660">
    <property type="entry name" value="DinB/YfiT-like"/>
</dbReference>
<evidence type="ECO:0000259" key="2">
    <source>
        <dbReference type="Pfam" id="PF17844"/>
    </source>
</evidence>
<accession>A0A255H1G7</accession>
<comment type="caution">
    <text evidence="3">The sequence shown here is derived from an EMBL/GenBank/DDBJ whole genome shotgun (WGS) entry which is preliminary data.</text>
</comment>
<dbReference type="Gene3D" id="3.30.1050.40">
    <property type="match status" value="1"/>
</dbReference>